<feature type="region of interest" description="Disordered" evidence="1">
    <location>
        <begin position="386"/>
        <end position="453"/>
    </location>
</feature>
<dbReference type="PANTHER" id="PTHR16148:SF14">
    <property type="entry name" value="MYND-TYPE DOMAIN-CONTAINING PROTEIN"/>
    <property type="match status" value="1"/>
</dbReference>
<dbReference type="Proteomes" id="UP000626109">
    <property type="component" value="Unassembled WGS sequence"/>
</dbReference>
<name>A0A813I8D6_POLGL</name>
<evidence type="ECO:0000313" key="3">
    <source>
        <dbReference type="Proteomes" id="UP000626109"/>
    </source>
</evidence>
<sequence length="653" mass="70475">MSKAANEEELLWERVSGSSVASWEVVEGESLVVEGESWEKPGSPEPQLVFDGDEEGEDCQSEEEGEELRWLQFSGWQAREISSHEGAAQARPKPGGEALCVLAARPHAALRSGGLVQISGLEFSRHSDSVDQLPTFECVVVDPGSQNYCCSAAQELLEPFVVERLLPYVRRRYTACILRRYLPGERRLHPAHFDASAFCTAVIGLNPGCYKTGIGQDTREFVDFGVGPAAFLALFRLAFCFSFCEFVRVLSGQRLSLVLWLKDSPEAVAAGTSPWYHEAAAAGDADAQSNLGQNYFAGLWQPLRDRSKPSICWAACSPPALLPQRKAAAEQGYADAQRQLALELLRSSEEAACYWLLAAAKQDHLDAMFQLSELLACNQLSGGQKAAPWRPGSTKLDSGSNNTNNTNNNSNNSSNNSTNNNNNNNNDSNNTNNNSSNNSSNNNSNSNNSNSSSRHWLLKAARLGQPAAQCKLGFSKLTSAGSALQAESAVLWLLRAAGCGSAEAQLWLGELCLARAAEKSEPPAITKDLQLHNSKDCFFRSRAWFWLAEAAKRGNLEAQLSLGQALLSRATEVGDNRSLFWALLGLAWLGAAAGCGGDSYEQALVAALRAPGAAALLEEAAKAAAAKDARERKLLSWIATVGRPSEWCAEPSA</sequence>
<evidence type="ECO:0000256" key="1">
    <source>
        <dbReference type="SAM" id="MobiDB-lite"/>
    </source>
</evidence>
<protein>
    <submittedName>
        <fullName evidence="2">Uncharacterized protein</fullName>
    </submittedName>
</protein>
<organism evidence="2 3">
    <name type="scientific">Polarella glacialis</name>
    <name type="common">Dinoflagellate</name>
    <dbReference type="NCBI Taxonomy" id="89957"/>
    <lineage>
        <taxon>Eukaryota</taxon>
        <taxon>Sar</taxon>
        <taxon>Alveolata</taxon>
        <taxon>Dinophyceae</taxon>
        <taxon>Suessiales</taxon>
        <taxon>Suessiaceae</taxon>
        <taxon>Polarella</taxon>
    </lineage>
</organism>
<evidence type="ECO:0000313" key="2">
    <source>
        <dbReference type="EMBL" id="CAE8646514.1"/>
    </source>
</evidence>
<proteinExistence type="predicted"/>
<feature type="compositionally biased region" description="Low complexity" evidence="1">
    <location>
        <begin position="400"/>
        <end position="453"/>
    </location>
</feature>
<accession>A0A813I8D6</accession>
<dbReference type="PANTHER" id="PTHR16148">
    <property type="entry name" value="NF-KAPPA-B-REPRESSING FACTOR-RELATED"/>
    <property type="match status" value="1"/>
</dbReference>
<dbReference type="InterPro" id="IPR011990">
    <property type="entry name" value="TPR-like_helical_dom_sf"/>
</dbReference>
<feature type="region of interest" description="Disordered" evidence="1">
    <location>
        <begin position="33"/>
        <end position="57"/>
    </location>
</feature>
<dbReference type="AlphaFoldDB" id="A0A813I8D6"/>
<gene>
    <name evidence="2" type="ORF">PGLA2088_LOCUS4877</name>
</gene>
<dbReference type="SUPFAM" id="SSF81901">
    <property type="entry name" value="HCP-like"/>
    <property type="match status" value="2"/>
</dbReference>
<feature type="non-terminal residue" evidence="2">
    <location>
        <position position="653"/>
    </location>
</feature>
<comment type="caution">
    <text evidence="2">The sequence shown here is derived from an EMBL/GenBank/DDBJ whole genome shotgun (WGS) entry which is preliminary data.</text>
</comment>
<dbReference type="Gene3D" id="1.25.40.10">
    <property type="entry name" value="Tetratricopeptide repeat domain"/>
    <property type="match status" value="2"/>
</dbReference>
<reference evidence="2" key="1">
    <citation type="submission" date="2021-02" db="EMBL/GenBank/DDBJ databases">
        <authorList>
            <person name="Dougan E. K."/>
            <person name="Rhodes N."/>
            <person name="Thang M."/>
            <person name="Chan C."/>
        </authorList>
    </citation>
    <scope>NUCLEOTIDE SEQUENCE</scope>
</reference>
<dbReference type="EMBL" id="CAJNNW010004529">
    <property type="protein sequence ID" value="CAE8646514.1"/>
    <property type="molecule type" value="Genomic_DNA"/>
</dbReference>